<sequence>MPFHRLAASLAMIVAVSACSDTGVEPAGTQTGVTIAVKDPIRVAVFNASLYRDEPGALARDLAGGENPQALAIAEIIQRVDPDILLINEFDYDAGGNALSLFREQYLAASQGTAAAIHFTDSFIAPSNTGIDSGFDLDKDSTLGGPADAWGFGRHPGQYGMAILSKYDIDEDAVRSFQKFRWADMPDNLIPRPFYDGEVAAALRLSSKTHIDVPIIVGGETIHILASHPTPPGFDGEEDRNGRRNYDEIRMFADYITPGAASYLYDDNGIYGGLAKGARFVIMGDLNADPADGGSRPGAIGQLLDNPLVDTRFTPGSEGACEAAQAQGGVNIDHQTPCRTDTADFDERFTGNLRVDYVLPSVSGLRIKDGGVFWPHSSDRLSRLTGTAENPRPSSDHHLVWLDLHIVP</sequence>
<keyword evidence="1" id="KW-0732">Signal</keyword>
<dbReference type="RefSeq" id="WP_218446013.1">
    <property type="nucleotide sequence ID" value="NZ_JAGSPA010000003.1"/>
</dbReference>
<feature type="domain" description="Endonuclease/exonuclease/phosphatase" evidence="2">
    <location>
        <begin position="65"/>
        <end position="397"/>
    </location>
</feature>
<accession>A0ABS6SFN2</accession>
<keyword evidence="3" id="KW-0255">Endonuclease</keyword>
<organism evidence="3 4">
    <name type="scientific">Pacificimonas pallii</name>
    <dbReference type="NCBI Taxonomy" id="2827236"/>
    <lineage>
        <taxon>Bacteria</taxon>
        <taxon>Pseudomonadati</taxon>
        <taxon>Pseudomonadota</taxon>
        <taxon>Alphaproteobacteria</taxon>
        <taxon>Sphingomonadales</taxon>
        <taxon>Sphingosinicellaceae</taxon>
        <taxon>Pacificimonas</taxon>
    </lineage>
</organism>
<keyword evidence="4" id="KW-1185">Reference proteome</keyword>
<evidence type="ECO:0000313" key="4">
    <source>
        <dbReference type="Proteomes" id="UP000722336"/>
    </source>
</evidence>
<name>A0ABS6SFN2_9SPHN</name>
<evidence type="ECO:0000256" key="1">
    <source>
        <dbReference type="SAM" id="SignalP"/>
    </source>
</evidence>
<keyword evidence="3" id="KW-0378">Hydrolase</keyword>
<dbReference type="Proteomes" id="UP000722336">
    <property type="component" value="Unassembled WGS sequence"/>
</dbReference>
<feature type="signal peptide" evidence="1">
    <location>
        <begin position="1"/>
        <end position="20"/>
    </location>
</feature>
<feature type="chain" id="PRO_5046622464" evidence="1">
    <location>
        <begin position="21"/>
        <end position="408"/>
    </location>
</feature>
<dbReference type="PROSITE" id="PS51257">
    <property type="entry name" value="PROKAR_LIPOPROTEIN"/>
    <property type="match status" value="1"/>
</dbReference>
<dbReference type="Pfam" id="PF03372">
    <property type="entry name" value="Exo_endo_phos"/>
    <property type="match status" value="1"/>
</dbReference>
<protein>
    <submittedName>
        <fullName evidence="3">Endonuclease/exonuclease/phosphatase family protein</fullName>
    </submittedName>
</protein>
<reference evidence="3 4" key="1">
    <citation type="submission" date="2021-04" db="EMBL/GenBank/DDBJ databases">
        <authorList>
            <person name="Pira H."/>
            <person name="Risdian C."/>
            <person name="Wink J."/>
        </authorList>
    </citation>
    <scope>NUCLEOTIDE SEQUENCE [LARGE SCALE GENOMIC DNA]</scope>
    <source>
        <strain evidence="3 4">WHA3</strain>
    </source>
</reference>
<proteinExistence type="predicted"/>
<dbReference type="InterPro" id="IPR005135">
    <property type="entry name" value="Endo/exonuclease/phosphatase"/>
</dbReference>
<dbReference type="EMBL" id="JAGSPA010000003">
    <property type="protein sequence ID" value="MBV7257185.1"/>
    <property type="molecule type" value="Genomic_DNA"/>
</dbReference>
<evidence type="ECO:0000259" key="2">
    <source>
        <dbReference type="Pfam" id="PF03372"/>
    </source>
</evidence>
<gene>
    <name evidence="3" type="ORF">KCG44_10365</name>
</gene>
<keyword evidence="3" id="KW-0540">Nuclease</keyword>
<comment type="caution">
    <text evidence="3">The sequence shown here is derived from an EMBL/GenBank/DDBJ whole genome shotgun (WGS) entry which is preliminary data.</text>
</comment>
<dbReference type="GO" id="GO:0004519">
    <property type="term" value="F:endonuclease activity"/>
    <property type="evidence" value="ECO:0007669"/>
    <property type="project" value="UniProtKB-KW"/>
</dbReference>
<evidence type="ECO:0000313" key="3">
    <source>
        <dbReference type="EMBL" id="MBV7257185.1"/>
    </source>
</evidence>